<dbReference type="RefSeq" id="WP_409357193.1">
    <property type="nucleotide sequence ID" value="NZ_JBJXVJ010000003.1"/>
</dbReference>
<dbReference type="PANTHER" id="PTHR32060:SF30">
    <property type="entry name" value="CARBOXY-TERMINAL PROCESSING PROTEASE CTPA"/>
    <property type="match status" value="1"/>
</dbReference>
<dbReference type="SUPFAM" id="SSF52096">
    <property type="entry name" value="ClpP/crotonase"/>
    <property type="match status" value="1"/>
</dbReference>
<sequence>MKLIYFTIISFLIISQSAMAQDNPRKYLEDAILVMRQNSVNKGSIDWQKVTKNAIDSLGNKKTIKEVYPVIISCLEQLGDNHSKFFKPEVVNFYMKSYKENGEPFPYPKDSLIDNHIGYISIPSIGSFNDGDWNIYVSDFYKKVKSLDSKKLIAWVIDVRGNEGGMFSPMFKAVQPFLDKVNVIGSKDNKGQISYYTIKKDNILFDNRIIATIKIQNIKLRHKNIPIFILTDKKTASSGEFVVASFVGQENVTIVGTNTQGLTSDNSEFKLSDGSFLVLTTGNIVDRNGKEYIEVGKGILPDIKVVSHHLNEYINVVKGKL</sequence>
<keyword evidence="3" id="KW-0378">Hydrolase</keyword>
<feature type="domain" description="Tail specific protease" evidence="2">
    <location>
        <begin position="88"/>
        <end position="306"/>
    </location>
</feature>
<dbReference type="Proteomes" id="UP001634154">
    <property type="component" value="Unassembled WGS sequence"/>
</dbReference>
<keyword evidence="4" id="KW-1185">Reference proteome</keyword>
<evidence type="ECO:0000256" key="1">
    <source>
        <dbReference type="SAM" id="SignalP"/>
    </source>
</evidence>
<dbReference type="InterPro" id="IPR029045">
    <property type="entry name" value="ClpP/crotonase-like_dom_sf"/>
</dbReference>
<accession>A0ABW9K6X5</accession>
<gene>
    <name evidence="3" type="ORF">ACKW6Q_14380</name>
</gene>
<evidence type="ECO:0000259" key="2">
    <source>
        <dbReference type="SMART" id="SM00245"/>
    </source>
</evidence>
<comment type="caution">
    <text evidence="3">The sequence shown here is derived from an EMBL/GenBank/DDBJ whole genome shotgun (WGS) entry which is preliminary data.</text>
</comment>
<dbReference type="Pfam" id="PF03572">
    <property type="entry name" value="Peptidase_S41"/>
    <property type="match status" value="1"/>
</dbReference>
<protein>
    <submittedName>
        <fullName evidence="3">S41 family peptidase</fullName>
        <ecNumber evidence="3">3.4.-.-</ecNumber>
    </submittedName>
</protein>
<evidence type="ECO:0000313" key="4">
    <source>
        <dbReference type="Proteomes" id="UP001634154"/>
    </source>
</evidence>
<feature type="chain" id="PRO_5046402942" evidence="1">
    <location>
        <begin position="21"/>
        <end position="321"/>
    </location>
</feature>
<dbReference type="GO" id="GO:0016787">
    <property type="term" value="F:hydrolase activity"/>
    <property type="evidence" value="ECO:0007669"/>
    <property type="project" value="UniProtKB-KW"/>
</dbReference>
<proteinExistence type="predicted"/>
<dbReference type="EMBL" id="JBJXVJ010000003">
    <property type="protein sequence ID" value="MFN1218155.1"/>
    <property type="molecule type" value="Genomic_DNA"/>
</dbReference>
<organism evidence="3 4">
    <name type="scientific">Chryseobacterium kwangjuense</name>
    <dbReference type="NCBI Taxonomy" id="267125"/>
    <lineage>
        <taxon>Bacteria</taxon>
        <taxon>Pseudomonadati</taxon>
        <taxon>Bacteroidota</taxon>
        <taxon>Flavobacteriia</taxon>
        <taxon>Flavobacteriales</taxon>
        <taxon>Weeksellaceae</taxon>
        <taxon>Chryseobacterium group</taxon>
        <taxon>Chryseobacterium</taxon>
    </lineage>
</organism>
<evidence type="ECO:0000313" key="3">
    <source>
        <dbReference type="EMBL" id="MFN1218155.1"/>
    </source>
</evidence>
<dbReference type="SMART" id="SM00245">
    <property type="entry name" value="TSPc"/>
    <property type="match status" value="1"/>
</dbReference>
<reference evidence="3 4" key="1">
    <citation type="submission" date="2024-12" db="EMBL/GenBank/DDBJ databases">
        <title>Draft genome sequence of Chryseobacterium kwangjuense AG447.</title>
        <authorList>
            <person name="Cheptsov V.S."/>
            <person name="Belov A."/>
            <person name="Zavarzina A.G."/>
        </authorList>
    </citation>
    <scope>NUCLEOTIDE SEQUENCE [LARGE SCALE GENOMIC DNA]</scope>
    <source>
        <strain evidence="3 4">AG447</strain>
    </source>
</reference>
<keyword evidence="1" id="KW-0732">Signal</keyword>
<dbReference type="Gene3D" id="3.90.226.10">
    <property type="entry name" value="2-enoyl-CoA Hydratase, Chain A, domain 1"/>
    <property type="match status" value="1"/>
</dbReference>
<dbReference type="InterPro" id="IPR005151">
    <property type="entry name" value="Tail-specific_protease"/>
</dbReference>
<name>A0ABW9K6X5_9FLAO</name>
<dbReference type="PANTHER" id="PTHR32060">
    <property type="entry name" value="TAIL-SPECIFIC PROTEASE"/>
    <property type="match status" value="1"/>
</dbReference>
<dbReference type="CDD" id="cd06567">
    <property type="entry name" value="Peptidase_S41"/>
    <property type="match status" value="1"/>
</dbReference>
<dbReference type="EC" id="3.4.-.-" evidence="3"/>
<feature type="signal peptide" evidence="1">
    <location>
        <begin position="1"/>
        <end position="20"/>
    </location>
</feature>